<dbReference type="GO" id="GO:1903425">
    <property type="term" value="F:fluoride transmembrane transporter activity"/>
    <property type="evidence" value="ECO:0007669"/>
    <property type="project" value="TreeGrafter"/>
</dbReference>
<dbReference type="GO" id="GO:0005886">
    <property type="term" value="C:plasma membrane"/>
    <property type="evidence" value="ECO:0007669"/>
    <property type="project" value="UniProtKB-SubCell"/>
</dbReference>
<evidence type="ECO:0000256" key="9">
    <source>
        <dbReference type="SAM" id="MobiDB-lite"/>
    </source>
</evidence>
<keyword evidence="12" id="KW-1185">Reference proteome</keyword>
<dbReference type="EMBL" id="NHTK01001382">
    <property type="protein sequence ID" value="PPQ98533.1"/>
    <property type="molecule type" value="Genomic_DNA"/>
</dbReference>
<feature type="transmembrane region" description="Helical" evidence="10">
    <location>
        <begin position="234"/>
        <end position="255"/>
    </location>
</feature>
<organism evidence="11 12">
    <name type="scientific">Panaeolus cyanescens</name>
    <dbReference type="NCBI Taxonomy" id="181874"/>
    <lineage>
        <taxon>Eukaryota</taxon>
        <taxon>Fungi</taxon>
        <taxon>Dikarya</taxon>
        <taxon>Basidiomycota</taxon>
        <taxon>Agaricomycotina</taxon>
        <taxon>Agaricomycetes</taxon>
        <taxon>Agaricomycetidae</taxon>
        <taxon>Agaricales</taxon>
        <taxon>Agaricineae</taxon>
        <taxon>Galeropsidaceae</taxon>
        <taxon>Panaeolus</taxon>
    </lineage>
</organism>
<evidence type="ECO:0000256" key="6">
    <source>
        <dbReference type="ARBA" id="ARBA00023136"/>
    </source>
</evidence>
<evidence type="ECO:0000256" key="4">
    <source>
        <dbReference type="ARBA" id="ARBA00022692"/>
    </source>
</evidence>
<feature type="transmembrane region" description="Helical" evidence="10">
    <location>
        <begin position="75"/>
        <end position="93"/>
    </location>
</feature>
<evidence type="ECO:0000256" key="2">
    <source>
        <dbReference type="ARBA" id="ARBA00004651"/>
    </source>
</evidence>
<dbReference type="PANTHER" id="PTHR28259">
    <property type="entry name" value="FLUORIDE EXPORT PROTEIN 1-RELATED"/>
    <property type="match status" value="1"/>
</dbReference>
<keyword evidence="6 10" id="KW-0472">Membrane</keyword>
<name>A0A409Y6E9_9AGAR</name>
<dbReference type="FunCoup" id="A0A409Y6E9">
    <property type="interactions" value="36"/>
</dbReference>
<comment type="similarity">
    <text evidence="7">Belongs to the fluoride channel Fluc/FEX (TC 1.A.43) family.</text>
</comment>
<reference evidence="11 12" key="1">
    <citation type="journal article" date="2018" name="Evol. Lett.">
        <title>Horizontal gene cluster transfer increased hallucinogenic mushroom diversity.</title>
        <authorList>
            <person name="Reynolds H.T."/>
            <person name="Vijayakumar V."/>
            <person name="Gluck-Thaler E."/>
            <person name="Korotkin H.B."/>
            <person name="Matheny P.B."/>
            <person name="Slot J.C."/>
        </authorList>
    </citation>
    <scope>NUCLEOTIDE SEQUENCE [LARGE SCALE GENOMIC DNA]</scope>
    <source>
        <strain evidence="11 12">2629</strain>
    </source>
</reference>
<evidence type="ECO:0000313" key="12">
    <source>
        <dbReference type="Proteomes" id="UP000284842"/>
    </source>
</evidence>
<keyword evidence="3" id="KW-1003">Cell membrane</keyword>
<evidence type="ECO:0000256" key="1">
    <source>
        <dbReference type="ARBA" id="ARBA00002598"/>
    </source>
</evidence>
<evidence type="ECO:0000256" key="10">
    <source>
        <dbReference type="SAM" id="Phobius"/>
    </source>
</evidence>
<comment type="function">
    <text evidence="1">Fluoride channel required for the rapid expulsion of cytoplasmic fluoride.</text>
</comment>
<evidence type="ECO:0000313" key="11">
    <source>
        <dbReference type="EMBL" id="PPQ98533.1"/>
    </source>
</evidence>
<proteinExistence type="inferred from homology"/>
<dbReference type="InParanoid" id="A0A409Y6E9"/>
<evidence type="ECO:0000256" key="7">
    <source>
        <dbReference type="ARBA" id="ARBA00035120"/>
    </source>
</evidence>
<feature type="transmembrane region" description="Helical" evidence="10">
    <location>
        <begin position="100"/>
        <end position="121"/>
    </location>
</feature>
<feature type="transmembrane region" description="Helical" evidence="10">
    <location>
        <begin position="141"/>
        <end position="163"/>
    </location>
</feature>
<dbReference type="Pfam" id="PF02537">
    <property type="entry name" value="CRCB"/>
    <property type="match status" value="2"/>
</dbReference>
<feature type="transmembrane region" description="Helical" evidence="10">
    <location>
        <begin position="175"/>
        <end position="197"/>
    </location>
</feature>
<keyword evidence="5 10" id="KW-1133">Transmembrane helix</keyword>
<protein>
    <recommendedName>
        <fullName evidence="13">Fluoride ion transporter CrcB</fullName>
    </recommendedName>
</protein>
<sequence>MDHSNKDIDRSTNHPETEETAETIERPPSSSQGVPPQKIYGPLSFPVLALLMPASVFGVLARLGLLALMNYDGHSVFPLAYVQAVGCLIMGFAVKLKPAFGFCGSLTTFSTWQLDVFNAWINANNFSRSGLGNFLDGIGLSTITLSLALASLSFGQSIASILAPHIHQFTTPARPFRYGLSCISVLTYAATLLPYFLLPSRLRHEVTAALVFSYPGALLRYLLSVFLNPRSKAVPLGTLTANSLGTVLLAAFHVLQSTTIPPSPNRCAILQGLSDGLCGSLTTVSTFAAEVYDLEPFSASRYVLISWGCGQILMVLVFGTSLWTGRVEKIPTCIYQ</sequence>
<feature type="transmembrane region" description="Helical" evidence="10">
    <location>
        <begin position="302"/>
        <end position="323"/>
    </location>
</feature>
<dbReference type="PANTHER" id="PTHR28259:SF1">
    <property type="entry name" value="FLUORIDE EXPORT PROTEIN 1-RELATED"/>
    <property type="match status" value="1"/>
</dbReference>
<dbReference type="InterPro" id="IPR003691">
    <property type="entry name" value="FluC"/>
</dbReference>
<dbReference type="STRING" id="181874.A0A409Y6E9"/>
<dbReference type="AlphaFoldDB" id="A0A409Y6E9"/>
<accession>A0A409Y6E9</accession>
<evidence type="ECO:0000256" key="8">
    <source>
        <dbReference type="ARBA" id="ARBA00035585"/>
    </source>
</evidence>
<dbReference type="OrthoDB" id="409792at2759"/>
<evidence type="ECO:0000256" key="3">
    <source>
        <dbReference type="ARBA" id="ARBA00022475"/>
    </source>
</evidence>
<feature type="region of interest" description="Disordered" evidence="9">
    <location>
        <begin position="1"/>
        <end position="35"/>
    </location>
</feature>
<feature type="transmembrane region" description="Helical" evidence="10">
    <location>
        <begin position="47"/>
        <end position="69"/>
    </location>
</feature>
<comment type="caution">
    <text evidence="11">The sequence shown here is derived from an EMBL/GenBank/DDBJ whole genome shotgun (WGS) entry which is preliminary data.</text>
</comment>
<feature type="transmembrane region" description="Helical" evidence="10">
    <location>
        <begin position="209"/>
        <end position="227"/>
    </location>
</feature>
<comment type="subcellular location">
    <subcellularLocation>
        <location evidence="2">Cell membrane</location>
        <topology evidence="2">Multi-pass membrane protein</topology>
    </subcellularLocation>
</comment>
<feature type="compositionally biased region" description="Basic and acidic residues" evidence="9">
    <location>
        <begin position="1"/>
        <end position="17"/>
    </location>
</feature>
<dbReference type="Proteomes" id="UP000284842">
    <property type="component" value="Unassembled WGS sequence"/>
</dbReference>
<keyword evidence="4 10" id="KW-0812">Transmembrane</keyword>
<evidence type="ECO:0008006" key="13">
    <source>
        <dbReference type="Google" id="ProtNLM"/>
    </source>
</evidence>
<gene>
    <name evidence="11" type="ORF">CVT24_004024</name>
</gene>
<evidence type="ECO:0000256" key="5">
    <source>
        <dbReference type="ARBA" id="ARBA00022989"/>
    </source>
</evidence>
<comment type="catalytic activity">
    <reaction evidence="8">
        <text>fluoride(in) = fluoride(out)</text>
        <dbReference type="Rhea" id="RHEA:76159"/>
        <dbReference type="ChEBI" id="CHEBI:17051"/>
    </reaction>
    <physiologicalReaction direction="left-to-right" evidence="8">
        <dbReference type="Rhea" id="RHEA:76160"/>
    </physiologicalReaction>
</comment>